<name>A0ABN8Q0C8_9CNID</name>
<feature type="domain" description="Peptidase M12B" evidence="1">
    <location>
        <begin position="26"/>
        <end position="61"/>
    </location>
</feature>
<dbReference type="InterPro" id="IPR001590">
    <property type="entry name" value="Peptidase_M12B"/>
</dbReference>
<dbReference type="EMBL" id="CALNXK010000095">
    <property type="protein sequence ID" value="CAH3153096.1"/>
    <property type="molecule type" value="Genomic_DNA"/>
</dbReference>
<sequence>MRRTRSKAADVYKPYLKKYKITEKTRYNELLIVVDNQLYKKLEEDEDAVRRKVETLVNVVDGWNSGEIGRDLGPYDALAHEMGHNFGFDHDDDEVYFVDGGAAGSL</sequence>
<evidence type="ECO:0000313" key="2">
    <source>
        <dbReference type="EMBL" id="CAH3153096.1"/>
    </source>
</evidence>
<evidence type="ECO:0000313" key="3">
    <source>
        <dbReference type="Proteomes" id="UP001159405"/>
    </source>
</evidence>
<comment type="caution">
    <text evidence="2">The sequence shown here is derived from an EMBL/GenBank/DDBJ whole genome shotgun (WGS) entry which is preliminary data.</text>
</comment>
<reference evidence="2 3" key="1">
    <citation type="submission" date="2022-05" db="EMBL/GenBank/DDBJ databases">
        <authorList>
            <consortium name="Genoscope - CEA"/>
            <person name="William W."/>
        </authorList>
    </citation>
    <scope>NUCLEOTIDE SEQUENCE [LARGE SCALE GENOMIC DNA]</scope>
</reference>
<dbReference type="Pfam" id="PF01421">
    <property type="entry name" value="Reprolysin"/>
    <property type="match status" value="1"/>
</dbReference>
<organism evidence="2 3">
    <name type="scientific">Porites lobata</name>
    <dbReference type="NCBI Taxonomy" id="104759"/>
    <lineage>
        <taxon>Eukaryota</taxon>
        <taxon>Metazoa</taxon>
        <taxon>Cnidaria</taxon>
        <taxon>Anthozoa</taxon>
        <taxon>Hexacorallia</taxon>
        <taxon>Scleractinia</taxon>
        <taxon>Fungiina</taxon>
        <taxon>Poritidae</taxon>
        <taxon>Porites</taxon>
    </lineage>
</organism>
<gene>
    <name evidence="2" type="ORF">PLOB_00049402</name>
</gene>
<keyword evidence="3" id="KW-1185">Reference proteome</keyword>
<accession>A0ABN8Q0C8</accession>
<dbReference type="Proteomes" id="UP001159405">
    <property type="component" value="Unassembled WGS sequence"/>
</dbReference>
<dbReference type="SUPFAM" id="SSF55486">
    <property type="entry name" value="Metalloproteases ('zincins'), catalytic domain"/>
    <property type="match status" value="1"/>
</dbReference>
<evidence type="ECO:0000259" key="1">
    <source>
        <dbReference type="Pfam" id="PF01421"/>
    </source>
</evidence>
<protein>
    <recommendedName>
        <fullName evidence="1">Peptidase M12B domain-containing protein</fullName>
    </recommendedName>
</protein>
<proteinExistence type="predicted"/>